<keyword evidence="2" id="KW-1185">Reference proteome</keyword>
<reference evidence="1 2" key="1">
    <citation type="submission" date="2019-08" db="EMBL/GenBank/DDBJ databases">
        <authorList>
            <person name="Peeters C."/>
        </authorList>
    </citation>
    <scope>NUCLEOTIDE SEQUENCE [LARGE SCALE GENOMIC DNA]</scope>
    <source>
        <strain evidence="1 2">LMG 31118</strain>
    </source>
</reference>
<dbReference type="Proteomes" id="UP000414136">
    <property type="component" value="Unassembled WGS sequence"/>
</dbReference>
<sequence length="116" mass="12598">MDALISPSTRDYAGVTTMTLANAVYLRLETPLGSWWADPTLGSKLHTLQREKDTPRVRTLAVQYVEQALAPIVADGRATSVAVTSVTGEQGWLVLLIEVVDASGARQHFKHPVKVS</sequence>
<dbReference type="RefSeq" id="WP_150621873.1">
    <property type="nucleotide sequence ID" value="NZ_CABPSQ010000001.1"/>
</dbReference>
<evidence type="ECO:0000313" key="2">
    <source>
        <dbReference type="Proteomes" id="UP000414136"/>
    </source>
</evidence>
<dbReference type="OrthoDB" id="6689897at2"/>
<dbReference type="AlphaFoldDB" id="A0A5E4ZGW1"/>
<dbReference type="SUPFAM" id="SSF160719">
    <property type="entry name" value="gpW/gp25-like"/>
    <property type="match status" value="1"/>
</dbReference>
<accession>A0A5E4ZGW1</accession>
<gene>
    <name evidence="1" type="ORF">PCA31118_00003</name>
</gene>
<evidence type="ECO:0000313" key="1">
    <source>
        <dbReference type="EMBL" id="VVE59752.1"/>
    </source>
</evidence>
<proteinExistence type="predicted"/>
<dbReference type="Gene3D" id="3.10.450.40">
    <property type="match status" value="1"/>
</dbReference>
<organism evidence="1 2">
    <name type="scientific">Pandoraea captiosa</name>
    <dbReference type="NCBI Taxonomy" id="2508302"/>
    <lineage>
        <taxon>Bacteria</taxon>
        <taxon>Pseudomonadati</taxon>
        <taxon>Pseudomonadota</taxon>
        <taxon>Betaproteobacteria</taxon>
        <taxon>Burkholderiales</taxon>
        <taxon>Burkholderiaceae</taxon>
        <taxon>Pandoraea</taxon>
    </lineage>
</organism>
<name>A0A5E4ZGW1_9BURK</name>
<protein>
    <submittedName>
        <fullName evidence="1">Phage GP46 family protein</fullName>
    </submittedName>
</protein>
<dbReference type="InterPro" id="IPR010877">
    <property type="entry name" value="Phage_Mu_Gp46"/>
</dbReference>
<dbReference type="Pfam" id="PF07409">
    <property type="entry name" value="GP46"/>
    <property type="match status" value="1"/>
</dbReference>
<dbReference type="EMBL" id="CABPSQ010000001">
    <property type="protein sequence ID" value="VVE59752.1"/>
    <property type="molecule type" value="Genomic_DNA"/>
</dbReference>